<feature type="transmembrane region" description="Helical" evidence="9">
    <location>
        <begin position="59"/>
        <end position="81"/>
    </location>
</feature>
<dbReference type="SUPFAM" id="SSF81321">
    <property type="entry name" value="Family A G protein-coupled receptor-like"/>
    <property type="match status" value="1"/>
</dbReference>
<dbReference type="InterPro" id="IPR047160">
    <property type="entry name" value="GP183-like"/>
</dbReference>
<evidence type="ECO:0000256" key="9">
    <source>
        <dbReference type="SAM" id="Phobius"/>
    </source>
</evidence>
<keyword evidence="8" id="KW-0807">Transducer</keyword>
<dbReference type="PROSITE" id="PS50262">
    <property type="entry name" value="G_PROTEIN_RECEP_F1_2"/>
    <property type="match status" value="1"/>
</dbReference>
<evidence type="ECO:0000256" key="2">
    <source>
        <dbReference type="ARBA" id="ARBA00022692"/>
    </source>
</evidence>
<evidence type="ECO:0000313" key="12">
    <source>
        <dbReference type="Proteomes" id="UP000694892"/>
    </source>
</evidence>
<dbReference type="OMA" id="TTSHCKW"/>
<dbReference type="InterPro" id="IPR017452">
    <property type="entry name" value="GPCR_Rhodpsn_7TM"/>
</dbReference>
<dbReference type="PRINTS" id="PR01157">
    <property type="entry name" value="P2YPURNOCPTR"/>
</dbReference>
<keyword evidence="6" id="KW-1015">Disulfide bond</keyword>
<evidence type="ECO:0000256" key="1">
    <source>
        <dbReference type="ARBA" id="ARBA00004141"/>
    </source>
</evidence>
<dbReference type="FunFam" id="1.20.1070.10:FF:000017">
    <property type="entry name" value="lysophosphatidic acid receptor 4"/>
    <property type="match status" value="1"/>
</dbReference>
<dbReference type="AlphaFoldDB" id="A0A974CG08"/>
<comment type="subcellular location">
    <subcellularLocation>
        <location evidence="1">Membrane</location>
        <topology evidence="1">Multi-pass membrane protein</topology>
    </subcellularLocation>
</comment>
<keyword evidence="2 9" id="KW-0812">Transmembrane</keyword>
<dbReference type="GO" id="GO:0016020">
    <property type="term" value="C:membrane"/>
    <property type="evidence" value="ECO:0007669"/>
    <property type="project" value="UniProtKB-SubCell"/>
</dbReference>
<evidence type="ECO:0000256" key="8">
    <source>
        <dbReference type="ARBA" id="ARBA00023224"/>
    </source>
</evidence>
<feature type="domain" description="G-protein coupled receptors family 1 profile" evidence="10">
    <location>
        <begin position="39"/>
        <end position="294"/>
    </location>
</feature>
<evidence type="ECO:0000256" key="3">
    <source>
        <dbReference type="ARBA" id="ARBA00022989"/>
    </source>
</evidence>
<dbReference type="Pfam" id="PF00001">
    <property type="entry name" value="7tm_1"/>
    <property type="match status" value="1"/>
</dbReference>
<dbReference type="InterPro" id="IPR000276">
    <property type="entry name" value="GPCR_Rhodpsn"/>
</dbReference>
<keyword evidence="7" id="KW-0675">Receptor</keyword>
<dbReference type="Gene3D" id="1.20.1070.10">
    <property type="entry name" value="Rhodopsin 7-helix transmembrane proteins"/>
    <property type="match status" value="1"/>
</dbReference>
<feature type="transmembrane region" description="Helical" evidence="9">
    <location>
        <begin position="233"/>
        <end position="258"/>
    </location>
</feature>
<evidence type="ECO:0000256" key="7">
    <source>
        <dbReference type="ARBA" id="ARBA00023170"/>
    </source>
</evidence>
<keyword evidence="3 9" id="KW-1133">Transmembrane helix</keyword>
<feature type="transmembrane region" description="Helical" evidence="9">
    <location>
        <begin position="138"/>
        <end position="159"/>
    </location>
</feature>
<dbReference type="GO" id="GO:0008142">
    <property type="term" value="F:oxysterol binding"/>
    <property type="evidence" value="ECO:0007669"/>
    <property type="project" value="InterPro"/>
</dbReference>
<feature type="transmembrane region" description="Helical" evidence="9">
    <location>
        <begin position="101"/>
        <end position="118"/>
    </location>
</feature>
<dbReference type="EMBL" id="CM004478">
    <property type="protein sequence ID" value="OCT72670.1"/>
    <property type="molecule type" value="Genomic_DNA"/>
</dbReference>
<organism evidence="11 12">
    <name type="scientific">Xenopus laevis</name>
    <name type="common">African clawed frog</name>
    <dbReference type="NCBI Taxonomy" id="8355"/>
    <lineage>
        <taxon>Eukaryota</taxon>
        <taxon>Metazoa</taxon>
        <taxon>Chordata</taxon>
        <taxon>Craniata</taxon>
        <taxon>Vertebrata</taxon>
        <taxon>Euteleostomi</taxon>
        <taxon>Amphibia</taxon>
        <taxon>Batrachia</taxon>
        <taxon>Anura</taxon>
        <taxon>Pipoidea</taxon>
        <taxon>Pipidae</taxon>
        <taxon>Xenopodinae</taxon>
        <taxon>Xenopus</taxon>
        <taxon>Xenopus</taxon>
    </lineage>
</organism>
<keyword evidence="4" id="KW-0297">G-protein coupled receptor</keyword>
<protein>
    <recommendedName>
        <fullName evidence="10">G-protein coupled receptors family 1 profile domain-containing protein</fullName>
    </recommendedName>
</protein>
<gene>
    <name evidence="11" type="ORF">XELAEV_18035654mg</name>
</gene>
<accession>A0A974CG08</accession>
<proteinExistence type="predicted"/>
<dbReference type="PANTHER" id="PTHR24237">
    <property type="entry name" value="G-PROTEIN COUPLED RECEPTOR"/>
    <property type="match status" value="1"/>
</dbReference>
<dbReference type="Proteomes" id="UP000694892">
    <property type="component" value="Chromosome 7L"/>
</dbReference>
<evidence type="ECO:0000256" key="6">
    <source>
        <dbReference type="ARBA" id="ARBA00023157"/>
    </source>
</evidence>
<dbReference type="PANTHER" id="PTHR24237:SF37">
    <property type="entry name" value="COAGULATION FACTOR II (THROMBIN) RECEPTOR-LIKE 2-RELATED"/>
    <property type="match status" value="1"/>
</dbReference>
<evidence type="ECO:0000256" key="5">
    <source>
        <dbReference type="ARBA" id="ARBA00023136"/>
    </source>
</evidence>
<evidence type="ECO:0000313" key="11">
    <source>
        <dbReference type="EMBL" id="OCT72670.1"/>
    </source>
</evidence>
<sequence>MSGINNSTNSSEQCEMQAEFQYGFFTVMYSLVFILGLPGNAFALYYLSQRKQRSRSTNVFFLNLSLVDTVFICLLPIRIYYHNTGNNWVFGDIACRITGGLFYGNIYLSIGFFTCISLDRYLAVVHPLTYRGRKFRRYPLVLTILIWMICAAIVLPLILGGPLNNVLETKNRTSCFEEFSPRSWHNRLVPYNVCALIFGFLIPFTVIAIVFPLMARKICRIRKSIHRTVALRIIGFIIAVSLICFLPYNITHLFHFLMRLHFIEQCSASVIIYKLRRITLALVSLNSCINPLLYFIPSLSRTLKLPRSSRTKKVYTVSKEKTSKPNVLSISQPRSVLACRQETGNITLVAKAEWSAL</sequence>
<name>A0A974CG08_XENLA</name>
<keyword evidence="5 9" id="KW-0472">Membrane</keyword>
<feature type="transmembrane region" description="Helical" evidence="9">
    <location>
        <begin position="20"/>
        <end position="47"/>
    </location>
</feature>
<dbReference type="GO" id="GO:0004930">
    <property type="term" value="F:G protein-coupled receptor activity"/>
    <property type="evidence" value="ECO:0007669"/>
    <property type="project" value="UniProtKB-KW"/>
</dbReference>
<reference evidence="12" key="1">
    <citation type="journal article" date="2016" name="Nature">
        <title>Genome evolution in the allotetraploid frog Xenopus laevis.</title>
        <authorList>
            <person name="Session A.M."/>
            <person name="Uno Y."/>
            <person name="Kwon T."/>
            <person name="Chapman J.A."/>
            <person name="Toyoda A."/>
            <person name="Takahashi S."/>
            <person name="Fukui A."/>
            <person name="Hikosaka A."/>
            <person name="Suzuki A."/>
            <person name="Kondo M."/>
            <person name="van Heeringen S.J."/>
            <person name="Quigley I."/>
            <person name="Heinz S."/>
            <person name="Ogino H."/>
            <person name="Ochi H."/>
            <person name="Hellsten U."/>
            <person name="Lyons J.B."/>
            <person name="Simakov O."/>
            <person name="Putnam N."/>
            <person name="Stites J."/>
            <person name="Kuroki Y."/>
            <person name="Tanaka T."/>
            <person name="Michiue T."/>
            <person name="Watanabe M."/>
            <person name="Bogdanovic O."/>
            <person name="Lister R."/>
            <person name="Georgiou G."/>
            <person name="Paranjpe S.S."/>
            <person name="van Kruijsbergen I."/>
            <person name="Shu S."/>
            <person name="Carlson J."/>
            <person name="Kinoshita T."/>
            <person name="Ohta Y."/>
            <person name="Mawaribuchi S."/>
            <person name="Jenkins J."/>
            <person name="Grimwood J."/>
            <person name="Schmutz J."/>
            <person name="Mitros T."/>
            <person name="Mozaffari S.V."/>
            <person name="Suzuki Y."/>
            <person name="Haramoto Y."/>
            <person name="Yamamoto T.S."/>
            <person name="Takagi C."/>
            <person name="Heald R."/>
            <person name="Miller K."/>
            <person name="Haudenschild C."/>
            <person name="Kitzman J."/>
            <person name="Nakayama T."/>
            <person name="Izutsu Y."/>
            <person name="Robert J."/>
            <person name="Fortriede J."/>
            <person name="Burns K."/>
            <person name="Lotay V."/>
            <person name="Karimi K."/>
            <person name="Yasuoka Y."/>
            <person name="Dichmann D.S."/>
            <person name="Flajnik M.F."/>
            <person name="Houston D.W."/>
            <person name="Shendure J."/>
            <person name="DuPasquier L."/>
            <person name="Vize P.D."/>
            <person name="Zorn A.M."/>
            <person name="Ito M."/>
            <person name="Marcotte E.M."/>
            <person name="Wallingford J.B."/>
            <person name="Ito Y."/>
            <person name="Asashima M."/>
            <person name="Ueno N."/>
            <person name="Matsuda Y."/>
            <person name="Veenstra G.J."/>
            <person name="Fujiyama A."/>
            <person name="Harland R.M."/>
            <person name="Taira M."/>
            <person name="Rokhsar D.S."/>
        </authorList>
    </citation>
    <scope>NUCLEOTIDE SEQUENCE [LARGE SCALE GENOMIC DNA]</scope>
    <source>
        <strain evidence="12">J</strain>
    </source>
</reference>
<dbReference type="CDD" id="cd14982">
    <property type="entry name" value="7tmA_purinoceptor-like"/>
    <property type="match status" value="1"/>
</dbReference>
<feature type="transmembrane region" description="Helical" evidence="9">
    <location>
        <begin position="189"/>
        <end position="213"/>
    </location>
</feature>
<dbReference type="PRINTS" id="PR00237">
    <property type="entry name" value="GPCRRHODOPSN"/>
</dbReference>
<evidence type="ECO:0000256" key="4">
    <source>
        <dbReference type="ARBA" id="ARBA00023040"/>
    </source>
</evidence>
<evidence type="ECO:0000259" key="10">
    <source>
        <dbReference type="PROSITE" id="PS50262"/>
    </source>
</evidence>